<dbReference type="InterPro" id="IPR029052">
    <property type="entry name" value="Metallo-depent_PP-like"/>
</dbReference>
<feature type="domain" description="DNA polymerase alpha/delta/epsilon subunit B" evidence="20">
    <location>
        <begin position="283"/>
        <end position="487"/>
    </location>
</feature>
<dbReference type="EC" id="2.7.7.7" evidence="5"/>
<evidence type="ECO:0000256" key="12">
    <source>
        <dbReference type="ARBA" id="ARBA00022839"/>
    </source>
</evidence>
<dbReference type="SUPFAM" id="SSF56300">
    <property type="entry name" value="Metallo-dependent phosphatases"/>
    <property type="match status" value="1"/>
</dbReference>
<dbReference type="GO" id="GO:0008310">
    <property type="term" value="F:single-stranded DNA 3'-5' DNA exonuclease activity"/>
    <property type="evidence" value="ECO:0007669"/>
    <property type="project" value="UniProtKB-EC"/>
</dbReference>
<dbReference type="HAMAP" id="MF_00325">
    <property type="entry name" value="DNApol_II_A_arch"/>
    <property type="match status" value="1"/>
</dbReference>
<evidence type="ECO:0000313" key="21">
    <source>
        <dbReference type="EMBL" id="GAG71702.1"/>
    </source>
</evidence>
<name>X1AQS9_9ZZZZ</name>
<evidence type="ECO:0000256" key="14">
    <source>
        <dbReference type="ARBA" id="ARBA00023125"/>
    </source>
</evidence>
<dbReference type="PANTHER" id="PTHR10416">
    <property type="entry name" value="DNA POLYMERASE DELTA SUBUNIT 2"/>
    <property type="match status" value="1"/>
</dbReference>
<dbReference type="AlphaFoldDB" id="X1AQS9"/>
<keyword evidence="13" id="KW-0239">DNA-directed DNA polymerase</keyword>
<keyword evidence="7" id="KW-0808">Transferase</keyword>
<keyword evidence="9" id="KW-0235">DNA replication</keyword>
<comment type="similarity">
    <text evidence="2">Belongs to the DNA polymerase delta/II small subunit family.</text>
</comment>
<dbReference type="GO" id="GO:0003887">
    <property type="term" value="F:DNA-directed DNA polymerase activity"/>
    <property type="evidence" value="ECO:0007669"/>
    <property type="project" value="UniProtKB-KW"/>
</dbReference>
<comment type="function">
    <text evidence="16">Possesses two activities: a DNA synthesis (polymerase) and an exonucleolytic activity that degrades single-stranded DNA in the 3' to 5' direction. Has a template-primer preference which is characteristic of a replicative DNA polymerase.</text>
</comment>
<dbReference type="GO" id="GO:0006271">
    <property type="term" value="P:DNA strand elongation involved in DNA replication"/>
    <property type="evidence" value="ECO:0007669"/>
    <property type="project" value="TreeGrafter"/>
</dbReference>
<evidence type="ECO:0000256" key="5">
    <source>
        <dbReference type="ARBA" id="ARBA00012417"/>
    </source>
</evidence>
<dbReference type="EC" id="3.1.11.1" evidence="4"/>
<evidence type="ECO:0000256" key="17">
    <source>
        <dbReference type="ARBA" id="ARBA00030475"/>
    </source>
</evidence>
<evidence type="ECO:0000256" key="11">
    <source>
        <dbReference type="ARBA" id="ARBA00022801"/>
    </source>
</evidence>
<reference evidence="21" key="1">
    <citation type="journal article" date="2014" name="Front. Microbiol.">
        <title>High frequency of phylogenetically diverse reductive dehalogenase-homologous genes in deep subseafloor sedimentary metagenomes.</title>
        <authorList>
            <person name="Kawai M."/>
            <person name="Futagami T."/>
            <person name="Toyoda A."/>
            <person name="Takaki Y."/>
            <person name="Nishi S."/>
            <person name="Hori S."/>
            <person name="Arai W."/>
            <person name="Tsubouchi T."/>
            <person name="Morono Y."/>
            <person name="Uchiyama I."/>
            <person name="Ito T."/>
            <person name="Fujiyama A."/>
            <person name="Inagaki F."/>
            <person name="Takami H."/>
        </authorList>
    </citation>
    <scope>NUCLEOTIDE SEQUENCE</scope>
    <source>
        <strain evidence="21">Expedition CK06-06</strain>
    </source>
</reference>
<feature type="region of interest" description="Disordered" evidence="19">
    <location>
        <begin position="65"/>
        <end position="87"/>
    </location>
</feature>
<dbReference type="InterPro" id="IPR024826">
    <property type="entry name" value="DNA_pol_delta/II_ssu"/>
</dbReference>
<evidence type="ECO:0000256" key="19">
    <source>
        <dbReference type="SAM" id="MobiDB-lite"/>
    </source>
</evidence>
<sequence>MRRNILALLIESGFQITPDALEFILTLEFPLETVESVILVKKPAESPSILSKEYIESLIKGHDTFSQPIEPPTEVHDKPPEPLSTSDPVTNTHDWLFRIDKNPDDAAVGSEGTIDDFLKMFRDRFDRIKKIYMARIDTQNAVSPSVAKLRKSPTKRSGSMNSDGTRHRRPPSQMVLGIIRDKNISRAQNVIIDLEEYQKENPTDSRSSSKAANETIICVIPSKLSGLKGQNLSEKANSLLLDEVVCISGYVDNDGRMIADDVLFPDIPTARQIGRAKRDIYAAFISDLHCGSQEFLGDELDQFIAWLNGKDVDTSDKTMVENIKYLFIAGDLVDGISVYPGQRYHLEVTSLYDQYALIASKLRKLPKRVKVFCIPGNHDAARQALPKPPIQRTFAEPLYELDNITMLGDPSQVIVEGVNVLITHGDSLDDLVTMLPGASYTKPAMPMKELLKKRHLAPIYGGKTELAPLHRDWMVIDTPPDIVHFGHAHHNAVDNYRGVQIINSGTFQSQTDFMRKQGIVPTPGIVTFLNLRTGSPELKFFYDLSQQN</sequence>
<keyword evidence="14" id="KW-0238">DNA-binding</keyword>
<dbReference type="Pfam" id="PF04042">
    <property type="entry name" value="DNA_pol_E_B"/>
    <property type="match status" value="1"/>
</dbReference>
<keyword evidence="15" id="KW-0511">Multifunctional enzyme</keyword>
<organism evidence="21">
    <name type="scientific">marine sediment metagenome</name>
    <dbReference type="NCBI Taxonomy" id="412755"/>
    <lineage>
        <taxon>unclassified sequences</taxon>
        <taxon>metagenomes</taxon>
        <taxon>ecological metagenomes</taxon>
    </lineage>
</organism>
<evidence type="ECO:0000259" key="20">
    <source>
        <dbReference type="Pfam" id="PF04042"/>
    </source>
</evidence>
<dbReference type="PANTHER" id="PTHR10416:SF0">
    <property type="entry name" value="DNA POLYMERASE DELTA SUBUNIT 2"/>
    <property type="match status" value="1"/>
</dbReference>
<comment type="catalytic activity">
    <reaction evidence="1">
        <text>Exonucleolytic cleavage in the 3'- to 5'-direction to yield nucleoside 5'-phosphates.</text>
        <dbReference type="EC" id="3.1.11.1"/>
    </reaction>
</comment>
<comment type="subunit">
    <text evidence="3">Heterodimer of a large subunit and a small subunit.</text>
</comment>
<feature type="region of interest" description="Disordered" evidence="19">
    <location>
        <begin position="143"/>
        <end position="170"/>
    </location>
</feature>
<comment type="catalytic activity">
    <reaction evidence="18">
        <text>DNA(n) + a 2'-deoxyribonucleoside 5'-triphosphate = DNA(n+1) + diphosphate</text>
        <dbReference type="Rhea" id="RHEA:22508"/>
        <dbReference type="Rhea" id="RHEA-COMP:17339"/>
        <dbReference type="Rhea" id="RHEA-COMP:17340"/>
        <dbReference type="ChEBI" id="CHEBI:33019"/>
        <dbReference type="ChEBI" id="CHEBI:61560"/>
        <dbReference type="ChEBI" id="CHEBI:173112"/>
        <dbReference type="EC" id="2.7.7.7"/>
    </reaction>
</comment>
<evidence type="ECO:0000256" key="13">
    <source>
        <dbReference type="ARBA" id="ARBA00022932"/>
    </source>
</evidence>
<protein>
    <recommendedName>
        <fullName evidence="6">DNA polymerase II small subunit</fullName>
        <ecNumber evidence="5">2.7.7.7</ecNumber>
        <ecNumber evidence="4">3.1.11.1</ecNumber>
    </recommendedName>
    <alternativeName>
        <fullName evidence="17">Exodeoxyribonuclease small subunit</fullName>
    </alternativeName>
</protein>
<accession>X1AQS9</accession>
<dbReference type="Gene3D" id="3.60.21.50">
    <property type="match status" value="1"/>
</dbReference>
<keyword evidence="10" id="KW-0540">Nuclease</keyword>
<evidence type="ECO:0000256" key="18">
    <source>
        <dbReference type="ARBA" id="ARBA00049244"/>
    </source>
</evidence>
<dbReference type="InterPro" id="IPR007185">
    <property type="entry name" value="DNA_pol_a/d/e_bsu"/>
</dbReference>
<evidence type="ECO:0000256" key="1">
    <source>
        <dbReference type="ARBA" id="ARBA00000563"/>
    </source>
</evidence>
<evidence type="ECO:0000256" key="2">
    <source>
        <dbReference type="ARBA" id="ARBA00006035"/>
    </source>
</evidence>
<evidence type="ECO:0000256" key="3">
    <source>
        <dbReference type="ARBA" id="ARBA00011315"/>
    </source>
</evidence>
<comment type="caution">
    <text evidence="21">The sequence shown here is derived from an EMBL/GenBank/DDBJ whole genome shotgun (WGS) entry which is preliminary data.</text>
</comment>
<keyword evidence="12" id="KW-0269">Exonuclease</keyword>
<evidence type="ECO:0000256" key="10">
    <source>
        <dbReference type="ARBA" id="ARBA00022722"/>
    </source>
</evidence>
<evidence type="ECO:0000256" key="7">
    <source>
        <dbReference type="ARBA" id="ARBA00022679"/>
    </source>
</evidence>
<evidence type="ECO:0000256" key="9">
    <source>
        <dbReference type="ARBA" id="ARBA00022705"/>
    </source>
</evidence>
<gene>
    <name evidence="21" type="ORF">S01H4_01933</name>
</gene>
<evidence type="ECO:0000256" key="15">
    <source>
        <dbReference type="ARBA" id="ARBA00023268"/>
    </source>
</evidence>
<evidence type="ECO:0000256" key="4">
    <source>
        <dbReference type="ARBA" id="ARBA00012108"/>
    </source>
</evidence>
<evidence type="ECO:0000256" key="8">
    <source>
        <dbReference type="ARBA" id="ARBA00022695"/>
    </source>
</evidence>
<keyword evidence="8" id="KW-0548">Nucleotidyltransferase</keyword>
<proteinExistence type="inferred from homology"/>
<dbReference type="InterPro" id="IPR011149">
    <property type="entry name" value="Pol2_small_arc"/>
</dbReference>
<dbReference type="EMBL" id="BART01000390">
    <property type="protein sequence ID" value="GAG71702.1"/>
    <property type="molecule type" value="Genomic_DNA"/>
</dbReference>
<dbReference type="GO" id="GO:0042575">
    <property type="term" value="C:DNA polymerase complex"/>
    <property type="evidence" value="ECO:0007669"/>
    <property type="project" value="TreeGrafter"/>
</dbReference>
<keyword evidence="11" id="KW-0378">Hydrolase</keyword>
<evidence type="ECO:0000256" key="16">
    <source>
        <dbReference type="ARBA" id="ARBA00024817"/>
    </source>
</evidence>
<dbReference type="GO" id="GO:0003677">
    <property type="term" value="F:DNA binding"/>
    <property type="evidence" value="ECO:0007669"/>
    <property type="project" value="UniProtKB-KW"/>
</dbReference>
<evidence type="ECO:0000256" key="6">
    <source>
        <dbReference type="ARBA" id="ARBA00015227"/>
    </source>
</evidence>